<reference evidence="3 4" key="1">
    <citation type="submission" date="2024-04" db="EMBL/GenBank/DDBJ databases">
        <title>Tritrichomonas musculus Genome.</title>
        <authorList>
            <person name="Alves-Ferreira E."/>
            <person name="Grigg M."/>
            <person name="Lorenzi H."/>
            <person name="Galac M."/>
        </authorList>
    </citation>
    <scope>NUCLEOTIDE SEQUENCE [LARGE SCALE GENOMIC DNA]</scope>
    <source>
        <strain evidence="3 4">EAF2021</strain>
    </source>
</reference>
<protein>
    <submittedName>
        <fullName evidence="3">Uncharacterized protein</fullName>
    </submittedName>
</protein>
<keyword evidence="2" id="KW-0812">Transmembrane</keyword>
<dbReference type="EMBL" id="JAPFFF010000057">
    <property type="protein sequence ID" value="KAK8838047.1"/>
    <property type="molecule type" value="Genomic_DNA"/>
</dbReference>
<feature type="region of interest" description="Disordered" evidence="1">
    <location>
        <begin position="392"/>
        <end position="437"/>
    </location>
</feature>
<gene>
    <name evidence="3" type="ORF">M9Y10_035997</name>
</gene>
<proteinExistence type="predicted"/>
<feature type="transmembrane region" description="Helical" evidence="2">
    <location>
        <begin position="765"/>
        <end position="788"/>
    </location>
</feature>
<evidence type="ECO:0000313" key="4">
    <source>
        <dbReference type="Proteomes" id="UP001470230"/>
    </source>
</evidence>
<comment type="caution">
    <text evidence="3">The sequence shown here is derived from an EMBL/GenBank/DDBJ whole genome shotgun (WGS) entry which is preliminary data.</text>
</comment>
<keyword evidence="2" id="KW-0472">Membrane</keyword>
<evidence type="ECO:0000256" key="2">
    <source>
        <dbReference type="SAM" id="Phobius"/>
    </source>
</evidence>
<evidence type="ECO:0000313" key="3">
    <source>
        <dbReference type="EMBL" id="KAK8838047.1"/>
    </source>
</evidence>
<accession>A0ABR2GWT5</accession>
<organism evidence="3 4">
    <name type="scientific">Tritrichomonas musculus</name>
    <dbReference type="NCBI Taxonomy" id="1915356"/>
    <lineage>
        <taxon>Eukaryota</taxon>
        <taxon>Metamonada</taxon>
        <taxon>Parabasalia</taxon>
        <taxon>Tritrichomonadida</taxon>
        <taxon>Tritrichomonadidae</taxon>
        <taxon>Tritrichomonas</taxon>
    </lineage>
</organism>
<keyword evidence="2" id="KW-1133">Transmembrane helix</keyword>
<evidence type="ECO:0000256" key="1">
    <source>
        <dbReference type="SAM" id="MobiDB-lite"/>
    </source>
</evidence>
<keyword evidence="4" id="KW-1185">Reference proteome</keyword>
<dbReference type="Proteomes" id="UP001470230">
    <property type="component" value="Unassembled WGS sequence"/>
</dbReference>
<sequence>MNLTIVHLFLLRSAFQINKKFFQPGFDLSSQTNSHYLNIINSKFSYFTSELLKIHKNPVKLRILKSTFDHFISQSLSISSRVSGFTNVSFYSHVDFPATTTNLELKYCSWSNFISTSEKGGCFGINAYCNTTILGCFFINITISTVLTTGKGAFMIISRCPNYFTDFNFTNNIMFNITSTNLPNNPAYHAFYVSNNGSTVFKHNSFTLLTKSGSYSCLLQSVTETVISNSNFTNCGCKIGSGLNIELFNQSKTKIRYSLFSNLGGFEILRFSIVNYSNSRTVSDLNSEFATVLIDHTIFCDNDGTFLVAFNNRKSDSYNSDFGMRLSFTYGQFFGNRNMTWPIYVKVPNITVFSIIDFTNCVSESPLIMQDAVQESYEKVLSDGWMVVTMPIKPTKSHHPTKTPRPTKSPKPPHPTENNEPTERPLPPTPNLTPLRTAQPNIEPVSIVKDGAVFTPSTVTSSVLIEGDASINFSTAKTLQFSAYNSSSSSSQINLFGDGIRQFQVSPNRYEIGVRDFSSVTINVLNSTSDGLSLPIVLSEVSNFSINYHKENATKIKIKAVNAPTKLSDLTSDVSSNSKLDVNHIYFLKNPHSRLSRLHQTVRSISPFSSTVDSVTVDREIEAELVNFTVIGNIEINPNSQLVLKQTAVNFRTIIQFITNSIESIGQIKIENSKKRGSSLDSSFASNSFIPHDIKIDINYNSENNDRFTIINGIGEDVCNQIFVTFQPQTNLAGHPYRSYCEKDKLVISAESSPKMSRKTEIDEIYIALIVVGCVVVLAAIFVSIFLIKRKSSRISIDPSDAFDVSGTNTNEDLQV</sequence>
<name>A0ABR2GWT5_9EUKA</name>